<dbReference type="RefSeq" id="XP_002673800.1">
    <property type="nucleotide sequence ID" value="XM_002673754.1"/>
</dbReference>
<dbReference type="EMBL" id="GG738888">
    <property type="protein sequence ID" value="EFC41056.1"/>
    <property type="molecule type" value="Genomic_DNA"/>
</dbReference>
<keyword evidence="2 11" id="KW-0812">Transmembrane</keyword>
<dbReference type="OrthoDB" id="9049620at2759"/>
<evidence type="ECO:0000256" key="11">
    <source>
        <dbReference type="SAM" id="Phobius"/>
    </source>
</evidence>
<evidence type="ECO:0000313" key="13">
    <source>
        <dbReference type="EMBL" id="EFC41056.1"/>
    </source>
</evidence>
<gene>
    <name evidence="13" type="ORF">NAEGRDRAFT_80806</name>
</gene>
<dbReference type="SMART" id="SM00184">
    <property type="entry name" value="RING"/>
    <property type="match status" value="1"/>
</dbReference>
<evidence type="ECO:0000256" key="10">
    <source>
        <dbReference type="SAM" id="MobiDB-lite"/>
    </source>
</evidence>
<keyword evidence="5" id="KW-0833">Ubl conjugation pathway</keyword>
<protein>
    <recommendedName>
        <fullName evidence="12">RING-type domain-containing protein</fullName>
    </recommendedName>
</protein>
<dbReference type="SUPFAM" id="SSF57850">
    <property type="entry name" value="RING/U-box"/>
    <property type="match status" value="1"/>
</dbReference>
<organism evidence="14">
    <name type="scientific">Naegleria gruberi</name>
    <name type="common">Amoeba</name>
    <dbReference type="NCBI Taxonomy" id="5762"/>
    <lineage>
        <taxon>Eukaryota</taxon>
        <taxon>Discoba</taxon>
        <taxon>Heterolobosea</taxon>
        <taxon>Tetramitia</taxon>
        <taxon>Eutetramitia</taxon>
        <taxon>Vahlkampfiidae</taxon>
        <taxon>Naegleria</taxon>
    </lineage>
</organism>
<dbReference type="GeneID" id="8855638"/>
<feature type="region of interest" description="Disordered" evidence="10">
    <location>
        <begin position="108"/>
        <end position="133"/>
    </location>
</feature>
<sequence>MSSHHDEANNHELQENRSVNGALGDDMTHHHDPVLSSSTDGGDEHHSSLLGNDSLNNRVVDDDNPVQPNVLTTNNNNQNLNVSRNDFLMQSLGGQNLSSLLAQFQNNQTNQNNSNNQGGDATQNNNTNTQPTTGRRLEINFRDLAFFAFRILPLVVLPLALLMYWHYTGVLISIWVIITTISSDVKLKEQVSLKTARKIFILLLNGFILAVSIGVMFLFFSQYQIWNFMAYSTTIIDEKDVLVTFLDCLFFVFVVDTIVKFTGMLLKHLIVVILPSFVKPIQVGRILAIVEVFTQLYRISLPPNIWVRYLLGSYNQIFAIIVLVIYGIFKVGGAISLVFDLIITCKNLFSPTCPFGRPVSASELTELGEAECSICLQPFNRPVKLGCNHIYCEQCITEWASSGNQTATQCPVCRTAISGVPSSSKFEKGGTALFCVM</sequence>
<feature type="transmembrane region" description="Helical" evidence="11">
    <location>
        <begin position="271"/>
        <end position="297"/>
    </location>
</feature>
<dbReference type="VEuPathDB" id="AmoebaDB:NAEGRDRAFT_80806"/>
<evidence type="ECO:0000256" key="2">
    <source>
        <dbReference type="ARBA" id="ARBA00022692"/>
    </source>
</evidence>
<dbReference type="PANTHER" id="PTHR15860:SF0">
    <property type="entry name" value="LP20373P"/>
    <property type="match status" value="1"/>
</dbReference>
<evidence type="ECO:0000256" key="4">
    <source>
        <dbReference type="ARBA" id="ARBA00022771"/>
    </source>
</evidence>
<feature type="transmembrane region" description="Helical" evidence="11">
    <location>
        <begin position="317"/>
        <end position="339"/>
    </location>
</feature>
<proteinExistence type="predicted"/>
<keyword evidence="6" id="KW-0862">Zinc</keyword>
<dbReference type="GO" id="GO:0016020">
    <property type="term" value="C:membrane"/>
    <property type="evidence" value="ECO:0007669"/>
    <property type="project" value="UniProtKB-SubCell"/>
</dbReference>
<dbReference type="AlphaFoldDB" id="D2VQ69"/>
<dbReference type="OMA" id="GCIHSRL"/>
<dbReference type="GO" id="GO:1904294">
    <property type="term" value="P:positive regulation of ERAD pathway"/>
    <property type="evidence" value="ECO:0007669"/>
    <property type="project" value="InterPro"/>
</dbReference>
<name>D2VQ69_NAEGR</name>
<feature type="transmembrane region" description="Helical" evidence="11">
    <location>
        <begin position="199"/>
        <end position="221"/>
    </location>
</feature>
<keyword evidence="7 11" id="KW-1133">Transmembrane helix</keyword>
<comment type="subcellular location">
    <subcellularLocation>
        <location evidence="1">Membrane</location>
        <topology evidence="1">Multi-pass membrane protein</topology>
    </subcellularLocation>
</comment>
<evidence type="ECO:0000256" key="9">
    <source>
        <dbReference type="PROSITE-ProRule" id="PRU00175"/>
    </source>
</evidence>
<dbReference type="InParanoid" id="D2VQ69"/>
<dbReference type="InterPro" id="IPR013083">
    <property type="entry name" value="Znf_RING/FYVE/PHD"/>
</dbReference>
<dbReference type="CDD" id="cd16561">
    <property type="entry name" value="RING-HC_RNF213"/>
    <property type="match status" value="1"/>
</dbReference>
<dbReference type="eggNOG" id="KOG4638">
    <property type="taxonomic scope" value="Eukaryota"/>
</dbReference>
<dbReference type="PROSITE" id="PS50089">
    <property type="entry name" value="ZF_RING_2"/>
    <property type="match status" value="1"/>
</dbReference>
<feature type="transmembrane region" description="Helical" evidence="11">
    <location>
        <begin position="241"/>
        <end position="259"/>
    </location>
</feature>
<dbReference type="Gene3D" id="3.30.40.10">
    <property type="entry name" value="Zinc/RING finger domain, C3HC4 (zinc finger)"/>
    <property type="match status" value="1"/>
</dbReference>
<reference evidence="13 14" key="1">
    <citation type="journal article" date="2010" name="Cell">
        <title>The genome of Naegleria gruberi illuminates early eukaryotic versatility.</title>
        <authorList>
            <person name="Fritz-Laylin L.K."/>
            <person name="Prochnik S.E."/>
            <person name="Ginger M.L."/>
            <person name="Dacks J.B."/>
            <person name="Carpenter M.L."/>
            <person name="Field M.C."/>
            <person name="Kuo A."/>
            <person name="Paredez A."/>
            <person name="Chapman J."/>
            <person name="Pham J."/>
            <person name="Shu S."/>
            <person name="Neupane R."/>
            <person name="Cipriano M."/>
            <person name="Mancuso J."/>
            <person name="Tu H."/>
            <person name="Salamov A."/>
            <person name="Lindquist E."/>
            <person name="Shapiro H."/>
            <person name="Lucas S."/>
            <person name="Grigoriev I.V."/>
            <person name="Cande W.Z."/>
            <person name="Fulton C."/>
            <person name="Rokhsar D.S."/>
            <person name="Dawson S.C."/>
        </authorList>
    </citation>
    <scope>NUCLEOTIDE SEQUENCE [LARGE SCALE GENOMIC DNA]</scope>
    <source>
        <strain evidence="13 14">NEG-M</strain>
    </source>
</reference>
<evidence type="ECO:0000256" key="1">
    <source>
        <dbReference type="ARBA" id="ARBA00004141"/>
    </source>
</evidence>
<dbReference type="Pfam" id="PF13445">
    <property type="entry name" value="zf-RING_UBOX"/>
    <property type="match status" value="1"/>
</dbReference>
<dbReference type="InterPro" id="IPR044235">
    <property type="entry name" value="RNFT1/2"/>
</dbReference>
<dbReference type="Proteomes" id="UP000006671">
    <property type="component" value="Unassembled WGS sequence"/>
</dbReference>
<evidence type="ECO:0000259" key="12">
    <source>
        <dbReference type="PROSITE" id="PS50089"/>
    </source>
</evidence>
<dbReference type="KEGG" id="ngr:NAEGRDRAFT_80806"/>
<dbReference type="InterPro" id="IPR027370">
    <property type="entry name" value="Znf-RING_euk"/>
</dbReference>
<dbReference type="PANTHER" id="PTHR15860">
    <property type="entry name" value="UNCHARACTERIZED RING FINGER-CONTAINING PROTEIN"/>
    <property type="match status" value="1"/>
</dbReference>
<accession>D2VQ69</accession>
<dbReference type="InterPro" id="IPR017907">
    <property type="entry name" value="Znf_RING_CS"/>
</dbReference>
<evidence type="ECO:0000256" key="5">
    <source>
        <dbReference type="ARBA" id="ARBA00022786"/>
    </source>
</evidence>
<evidence type="ECO:0000256" key="8">
    <source>
        <dbReference type="ARBA" id="ARBA00023136"/>
    </source>
</evidence>
<feature type="region of interest" description="Disordered" evidence="10">
    <location>
        <begin position="21"/>
        <end position="81"/>
    </location>
</feature>
<evidence type="ECO:0000256" key="6">
    <source>
        <dbReference type="ARBA" id="ARBA00022833"/>
    </source>
</evidence>
<evidence type="ECO:0000313" key="14">
    <source>
        <dbReference type="Proteomes" id="UP000006671"/>
    </source>
</evidence>
<feature type="compositionally biased region" description="Low complexity" evidence="10">
    <location>
        <begin position="65"/>
        <end position="81"/>
    </location>
</feature>
<dbReference type="GO" id="GO:0061630">
    <property type="term" value="F:ubiquitin protein ligase activity"/>
    <property type="evidence" value="ECO:0007669"/>
    <property type="project" value="InterPro"/>
</dbReference>
<keyword evidence="14" id="KW-1185">Reference proteome</keyword>
<feature type="domain" description="RING-type" evidence="12">
    <location>
        <begin position="372"/>
        <end position="414"/>
    </location>
</feature>
<keyword evidence="3" id="KW-0479">Metal-binding</keyword>
<dbReference type="PROSITE" id="PS00518">
    <property type="entry name" value="ZF_RING_1"/>
    <property type="match status" value="1"/>
</dbReference>
<keyword evidence="8 11" id="KW-0472">Membrane</keyword>
<evidence type="ECO:0000256" key="3">
    <source>
        <dbReference type="ARBA" id="ARBA00022723"/>
    </source>
</evidence>
<keyword evidence="4 9" id="KW-0863">Zinc-finger</keyword>
<dbReference type="InterPro" id="IPR001841">
    <property type="entry name" value="Znf_RING"/>
</dbReference>
<dbReference type="GO" id="GO:0008270">
    <property type="term" value="F:zinc ion binding"/>
    <property type="evidence" value="ECO:0007669"/>
    <property type="project" value="UniProtKB-KW"/>
</dbReference>
<evidence type="ECO:0000256" key="7">
    <source>
        <dbReference type="ARBA" id="ARBA00022989"/>
    </source>
</evidence>